<evidence type="ECO:0000313" key="1">
    <source>
        <dbReference type="EMBL" id="SLN20048.1"/>
    </source>
</evidence>
<sequence>MDLTEIRSFSADQERGQWFDLLDPETGRATGIRLKIAGPDSETQNRARLALADELSDVADADGRVTAEARERARLNSLAKCVLDWEVAEDGQPLACTHSNILRFLKAAYWVQVEIDAYASDRSAHRRVG</sequence>
<organism evidence="1 2">
    <name type="scientific">Roseivivax jejudonensis</name>
    <dbReference type="NCBI Taxonomy" id="1529041"/>
    <lineage>
        <taxon>Bacteria</taxon>
        <taxon>Pseudomonadati</taxon>
        <taxon>Pseudomonadota</taxon>
        <taxon>Alphaproteobacteria</taxon>
        <taxon>Rhodobacterales</taxon>
        <taxon>Roseobacteraceae</taxon>
        <taxon>Roseivivax</taxon>
    </lineage>
</organism>
<dbReference type="OrthoDB" id="8454346at2"/>
<protein>
    <submittedName>
        <fullName evidence="1">Uncharacterized protein</fullName>
    </submittedName>
</protein>
<proteinExistence type="predicted"/>
<keyword evidence="2" id="KW-1185">Reference proteome</keyword>
<reference evidence="1 2" key="1">
    <citation type="submission" date="2017-03" db="EMBL/GenBank/DDBJ databases">
        <authorList>
            <person name="Afonso C.L."/>
            <person name="Miller P.J."/>
            <person name="Scott M.A."/>
            <person name="Spackman E."/>
            <person name="Goraichik I."/>
            <person name="Dimitrov K.M."/>
            <person name="Suarez D.L."/>
            <person name="Swayne D.E."/>
        </authorList>
    </citation>
    <scope>NUCLEOTIDE SEQUENCE [LARGE SCALE GENOMIC DNA]</scope>
    <source>
        <strain evidence="1 2">CECT 8625</strain>
    </source>
</reference>
<evidence type="ECO:0000313" key="2">
    <source>
        <dbReference type="Proteomes" id="UP000193570"/>
    </source>
</evidence>
<name>A0A1X6YFN3_9RHOB</name>
<dbReference type="RefSeq" id="WP_085790436.1">
    <property type="nucleotide sequence ID" value="NZ_FWFK01000001.1"/>
</dbReference>
<dbReference type="AlphaFoldDB" id="A0A1X6YFN3"/>
<dbReference type="EMBL" id="FWFK01000001">
    <property type="protein sequence ID" value="SLN20048.1"/>
    <property type="molecule type" value="Genomic_DNA"/>
</dbReference>
<accession>A0A1X6YFN3</accession>
<gene>
    <name evidence="1" type="ORF">ROJ8625_00709</name>
</gene>
<dbReference type="Proteomes" id="UP000193570">
    <property type="component" value="Unassembled WGS sequence"/>
</dbReference>